<feature type="domain" description="SGNH hydrolase-type esterase" evidence="3">
    <location>
        <begin position="39"/>
        <end position="233"/>
    </location>
</feature>
<reference evidence="4" key="1">
    <citation type="submission" date="2023-07" db="EMBL/GenBank/DDBJ databases">
        <title>Wenyingzhuangia sp. chi5 genome sequencing and assembly.</title>
        <authorList>
            <person name="Park S."/>
        </authorList>
    </citation>
    <scope>NUCLEOTIDE SEQUENCE</scope>
    <source>
        <strain evidence="4">Chi5</strain>
    </source>
</reference>
<dbReference type="EMBL" id="JAUMIT010000002">
    <property type="protein sequence ID" value="MDO3694335.1"/>
    <property type="molecule type" value="Genomic_DNA"/>
</dbReference>
<accession>A0ABT8VQT7</accession>
<dbReference type="PANTHER" id="PTHR43695:SF1">
    <property type="entry name" value="RHAMNOGALACTURONAN ACETYLESTERASE"/>
    <property type="match status" value="1"/>
</dbReference>
<evidence type="ECO:0000256" key="2">
    <source>
        <dbReference type="ARBA" id="ARBA00022801"/>
    </source>
</evidence>
<evidence type="ECO:0000313" key="4">
    <source>
        <dbReference type="EMBL" id="MDO3694335.1"/>
    </source>
</evidence>
<comment type="caution">
    <text evidence="4">The sequence shown here is derived from an EMBL/GenBank/DDBJ whole genome shotgun (WGS) entry which is preliminary data.</text>
</comment>
<dbReference type="CDD" id="cd01821">
    <property type="entry name" value="Rhamnogalacturan_acetylesterase_like"/>
    <property type="match status" value="1"/>
</dbReference>
<gene>
    <name evidence="4" type="ORF">QVZ41_05680</name>
</gene>
<organism evidence="4 5">
    <name type="scientific">Wenyingzhuangia gilva</name>
    <dbReference type="NCBI Taxonomy" id="3057677"/>
    <lineage>
        <taxon>Bacteria</taxon>
        <taxon>Pseudomonadati</taxon>
        <taxon>Bacteroidota</taxon>
        <taxon>Flavobacteriia</taxon>
        <taxon>Flavobacteriales</taxon>
        <taxon>Flavobacteriaceae</taxon>
        <taxon>Wenyingzhuangia</taxon>
    </lineage>
</organism>
<evidence type="ECO:0000256" key="1">
    <source>
        <dbReference type="ARBA" id="ARBA00008668"/>
    </source>
</evidence>
<dbReference type="Gene3D" id="3.40.50.1110">
    <property type="entry name" value="SGNH hydrolase"/>
    <property type="match status" value="1"/>
</dbReference>
<dbReference type="SUPFAM" id="SSF52266">
    <property type="entry name" value="SGNH hydrolase"/>
    <property type="match status" value="1"/>
</dbReference>
<proteinExistence type="inferred from homology"/>
<dbReference type="PANTHER" id="PTHR43695">
    <property type="entry name" value="PUTATIVE (AFU_ORTHOLOGUE AFUA_2G17250)-RELATED"/>
    <property type="match status" value="1"/>
</dbReference>
<dbReference type="Pfam" id="PF13472">
    <property type="entry name" value="Lipase_GDSL_2"/>
    <property type="match status" value="1"/>
</dbReference>
<comment type="similarity">
    <text evidence="1">Belongs to the 'GDSL' lipolytic enzyme family.</text>
</comment>
<keyword evidence="2" id="KW-0378">Hydrolase</keyword>
<dbReference type="RefSeq" id="WP_302883587.1">
    <property type="nucleotide sequence ID" value="NZ_JAUMIT010000002.1"/>
</dbReference>
<evidence type="ECO:0000313" key="5">
    <source>
        <dbReference type="Proteomes" id="UP001168642"/>
    </source>
</evidence>
<protein>
    <submittedName>
        <fullName evidence="4">Rhamnogalacturonan acetylesterase</fullName>
    </submittedName>
</protein>
<dbReference type="InterPro" id="IPR037459">
    <property type="entry name" value="RhgT-like"/>
</dbReference>
<keyword evidence="5" id="KW-1185">Reference proteome</keyword>
<dbReference type="InterPro" id="IPR013830">
    <property type="entry name" value="SGNH_hydro"/>
</dbReference>
<dbReference type="PROSITE" id="PS51257">
    <property type="entry name" value="PROKAR_LIPOPROTEIN"/>
    <property type="match status" value="1"/>
</dbReference>
<name>A0ABT8VQT7_9FLAO</name>
<evidence type="ECO:0000259" key="3">
    <source>
        <dbReference type="Pfam" id="PF13472"/>
    </source>
</evidence>
<sequence>MKIYKICLIACFIVLQSCKKSEETKSENKETSHITIYGIGDSTMADKKNPETNPEHGWMQVLPTFFNDNVTIENHAVNGRSSRSFIGEKRWEKVYTKLKEGDYVVIEFGHNDQKFKSPDRYTNPYTGYRHNLIKFVEETRKKGAHPILLTSIVRRNFNEYGTLIDTHGNYPLVVRLVAQEYNVPLVDLQYLTEVLEESYGVEDSEKLHLHFEPGEVDYYPNGKSDDTHLSKLGATEVSKLFVQDIKSKNLPLAKYIKE</sequence>
<dbReference type="InterPro" id="IPR036514">
    <property type="entry name" value="SGNH_hydro_sf"/>
</dbReference>
<dbReference type="Proteomes" id="UP001168642">
    <property type="component" value="Unassembled WGS sequence"/>
</dbReference>